<gene>
    <name evidence="2" type="ORF">CLOBOL_02962</name>
</gene>
<dbReference type="AlphaFoldDB" id="A8RRA6"/>
<comment type="caution">
    <text evidence="2">The sequence shown here is derived from an EMBL/GenBank/DDBJ whole genome shotgun (WGS) entry which is preliminary data.</text>
</comment>
<dbReference type="Proteomes" id="UP000005396">
    <property type="component" value="Unassembled WGS sequence"/>
</dbReference>
<proteinExistence type="predicted"/>
<dbReference type="EMBL" id="ABCC02000027">
    <property type="protein sequence ID" value="EDP16817.1"/>
    <property type="molecule type" value="Genomic_DNA"/>
</dbReference>
<keyword evidence="1" id="KW-0812">Transmembrane</keyword>
<reference evidence="2 3" key="1">
    <citation type="submission" date="2007-08" db="EMBL/GenBank/DDBJ databases">
        <authorList>
            <person name="Fulton L."/>
            <person name="Clifton S."/>
            <person name="Fulton B."/>
            <person name="Xu J."/>
            <person name="Minx P."/>
            <person name="Pepin K.H."/>
            <person name="Johnson M."/>
            <person name="Thiruvilangam P."/>
            <person name="Bhonagiri V."/>
            <person name="Nash W.E."/>
            <person name="Mardis E.R."/>
            <person name="Wilson R.K."/>
        </authorList>
    </citation>
    <scope>NUCLEOTIDE SEQUENCE [LARGE SCALE GENOMIC DNA]</scope>
    <source>
        <strain evidence="3">ATCC BAA-613 / DSM 15670 / CCUG 46953 / JCM 12243 / WAL 16351</strain>
    </source>
</reference>
<protein>
    <submittedName>
        <fullName evidence="2">Uncharacterized protein</fullName>
    </submittedName>
</protein>
<feature type="transmembrane region" description="Helical" evidence="1">
    <location>
        <begin position="7"/>
        <end position="26"/>
    </location>
</feature>
<sequence>MKKYLQIIEGLLCIFLFTIFLSAFMIDPTQLLYWNWGNEMWYRKGLT</sequence>
<evidence type="ECO:0000313" key="2">
    <source>
        <dbReference type="EMBL" id="EDP16817.1"/>
    </source>
</evidence>
<accession>A8RRA6</accession>
<dbReference type="PaxDb" id="411902-CLOBOL_02962"/>
<evidence type="ECO:0000313" key="3">
    <source>
        <dbReference type="Proteomes" id="UP000005396"/>
    </source>
</evidence>
<keyword evidence="1" id="KW-1133">Transmembrane helix</keyword>
<organism evidence="2 3">
    <name type="scientific">Enterocloster bolteae (strain ATCC BAA-613 / DSM 15670 / CCUG 46953 / JCM 12243 / WAL 16351)</name>
    <name type="common">Clostridium bolteae</name>
    <dbReference type="NCBI Taxonomy" id="411902"/>
    <lineage>
        <taxon>Bacteria</taxon>
        <taxon>Bacillati</taxon>
        <taxon>Bacillota</taxon>
        <taxon>Clostridia</taxon>
        <taxon>Lachnospirales</taxon>
        <taxon>Lachnospiraceae</taxon>
        <taxon>Enterocloster</taxon>
    </lineage>
</organism>
<keyword evidence="1" id="KW-0472">Membrane</keyword>
<name>A8RRA6_ENTBW</name>
<reference evidence="2 3" key="2">
    <citation type="submission" date="2007-09" db="EMBL/GenBank/DDBJ databases">
        <title>Draft genome sequence of Clostridium bolteae (ATCC BAA-613).</title>
        <authorList>
            <person name="Sudarsanam P."/>
            <person name="Ley R."/>
            <person name="Guruge J."/>
            <person name="Turnbaugh P.J."/>
            <person name="Mahowald M."/>
            <person name="Liep D."/>
            <person name="Gordon J."/>
        </authorList>
    </citation>
    <scope>NUCLEOTIDE SEQUENCE [LARGE SCALE GENOMIC DNA]</scope>
    <source>
        <strain evidence="3">ATCC BAA-613 / DSM 15670 / CCUG 46953 / JCM 12243 / WAL 16351</strain>
    </source>
</reference>
<dbReference type="HOGENOM" id="CLU_3166381_0_0_9"/>
<evidence type="ECO:0000256" key="1">
    <source>
        <dbReference type="SAM" id="Phobius"/>
    </source>
</evidence>